<name>A0A8J3LZN6_9MICO</name>
<keyword evidence="1" id="KW-0812">Transmembrane</keyword>
<feature type="transmembrane region" description="Helical" evidence="1">
    <location>
        <begin position="74"/>
        <end position="94"/>
    </location>
</feature>
<gene>
    <name evidence="2" type="ORF">GCM10011600_09750</name>
</gene>
<protein>
    <submittedName>
        <fullName evidence="2">Uncharacterized protein</fullName>
    </submittedName>
</protein>
<keyword evidence="1" id="KW-1133">Transmembrane helix</keyword>
<feature type="transmembrane region" description="Helical" evidence="1">
    <location>
        <begin position="100"/>
        <end position="120"/>
    </location>
</feature>
<organism evidence="2 3">
    <name type="scientific">Pseudolysinimonas yzui</name>
    <dbReference type="NCBI Taxonomy" id="2708254"/>
    <lineage>
        <taxon>Bacteria</taxon>
        <taxon>Bacillati</taxon>
        <taxon>Actinomycetota</taxon>
        <taxon>Actinomycetes</taxon>
        <taxon>Micrococcales</taxon>
        <taxon>Microbacteriaceae</taxon>
        <taxon>Pseudolysinimonas</taxon>
    </lineage>
</organism>
<keyword evidence="3" id="KW-1185">Reference proteome</keyword>
<reference evidence="2" key="1">
    <citation type="journal article" date="2014" name="Int. J. Syst. Evol. Microbiol.">
        <title>Complete genome sequence of Corynebacterium casei LMG S-19264T (=DSM 44701T), isolated from a smear-ripened cheese.</title>
        <authorList>
            <consortium name="US DOE Joint Genome Institute (JGI-PGF)"/>
            <person name="Walter F."/>
            <person name="Albersmeier A."/>
            <person name="Kalinowski J."/>
            <person name="Ruckert C."/>
        </authorList>
    </citation>
    <scope>NUCLEOTIDE SEQUENCE</scope>
    <source>
        <strain evidence="2">CGMCC 1.16548</strain>
    </source>
</reference>
<dbReference type="Proteomes" id="UP000617531">
    <property type="component" value="Unassembled WGS sequence"/>
</dbReference>
<keyword evidence="1" id="KW-0472">Membrane</keyword>
<reference evidence="2" key="2">
    <citation type="submission" date="2020-09" db="EMBL/GenBank/DDBJ databases">
        <authorList>
            <person name="Sun Q."/>
            <person name="Zhou Y."/>
        </authorList>
    </citation>
    <scope>NUCLEOTIDE SEQUENCE</scope>
    <source>
        <strain evidence="2">CGMCC 1.16548</strain>
    </source>
</reference>
<evidence type="ECO:0000313" key="3">
    <source>
        <dbReference type="Proteomes" id="UP000617531"/>
    </source>
</evidence>
<comment type="caution">
    <text evidence="2">The sequence shown here is derived from an EMBL/GenBank/DDBJ whole genome shotgun (WGS) entry which is preliminary data.</text>
</comment>
<dbReference type="EMBL" id="BNAI01000001">
    <property type="protein sequence ID" value="GHF10655.1"/>
    <property type="molecule type" value="Genomic_DNA"/>
</dbReference>
<proteinExistence type="predicted"/>
<evidence type="ECO:0000313" key="2">
    <source>
        <dbReference type="EMBL" id="GHF10655.1"/>
    </source>
</evidence>
<evidence type="ECO:0000256" key="1">
    <source>
        <dbReference type="SAM" id="Phobius"/>
    </source>
</evidence>
<sequence length="127" mass="14072">MTDTATTSSSGRRILFRVGWIVLLLLSALFAVNHIAGIWFIAASTDEQQLFEAFGVVNLLAIVLLVIPYRRREWWAWLTVWLTILPIALVVVFVPDAIGITYVVTAGVMSLGQLATLPSFRPTRTAN</sequence>
<dbReference type="RefSeq" id="WP_191282244.1">
    <property type="nucleotide sequence ID" value="NZ_BNAI01000001.1"/>
</dbReference>
<accession>A0A8J3LZN6</accession>
<feature type="transmembrane region" description="Helical" evidence="1">
    <location>
        <begin position="20"/>
        <end position="42"/>
    </location>
</feature>
<dbReference type="AlphaFoldDB" id="A0A8J3LZN6"/>
<feature type="transmembrane region" description="Helical" evidence="1">
    <location>
        <begin position="48"/>
        <end position="67"/>
    </location>
</feature>